<proteinExistence type="predicted"/>
<dbReference type="InterPro" id="IPR008949">
    <property type="entry name" value="Isoprenoid_synthase_dom_sf"/>
</dbReference>
<protein>
    <submittedName>
        <fullName evidence="4">Geranylgeranyl pyrophosphate synthase</fullName>
    </submittedName>
</protein>
<dbReference type="PANTHER" id="PTHR43281">
    <property type="entry name" value="FARNESYL DIPHOSPHATE SYNTHASE"/>
    <property type="match status" value="1"/>
</dbReference>
<gene>
    <name evidence="4" type="ORF">O6P43_002159</name>
</gene>
<dbReference type="SUPFAM" id="SSF48576">
    <property type="entry name" value="Terpenoid synthases"/>
    <property type="match status" value="1"/>
</dbReference>
<evidence type="ECO:0000313" key="4">
    <source>
        <dbReference type="EMBL" id="KAJ7978666.1"/>
    </source>
</evidence>
<sequence length="129" mass="14565">MAFLASVSTSPPRYPSRKPPNFILPIGCSASSYSVLTATQFDLKTYWTTLIAEIDHELDEAIPLKYPERIYEAIRYSIMSKGFKRAPPVMCVAACEPIGGNLMAAFPTACTLEMFLFFSFQFEFFSFLF</sequence>
<reference evidence="4" key="1">
    <citation type="journal article" date="2023" name="Science">
        <title>Elucidation of the pathway for biosynthesis of saponin adjuvants from the soapbark tree.</title>
        <authorList>
            <person name="Reed J."/>
            <person name="Orme A."/>
            <person name="El-Demerdash A."/>
            <person name="Owen C."/>
            <person name="Martin L.B.B."/>
            <person name="Misra R.C."/>
            <person name="Kikuchi S."/>
            <person name="Rejzek M."/>
            <person name="Martin A.C."/>
            <person name="Harkess A."/>
            <person name="Leebens-Mack J."/>
            <person name="Louveau T."/>
            <person name="Stephenson M.J."/>
            <person name="Osbourn A."/>
        </authorList>
    </citation>
    <scope>NUCLEOTIDE SEQUENCE</scope>
    <source>
        <strain evidence="4">S10</strain>
    </source>
</reference>
<name>A0AAD7VJX4_QUISA</name>
<dbReference type="Gene3D" id="1.10.600.10">
    <property type="entry name" value="Farnesyl Diphosphate Synthase"/>
    <property type="match status" value="1"/>
</dbReference>
<dbReference type="EMBL" id="JARAOO010000002">
    <property type="protein sequence ID" value="KAJ7978666.1"/>
    <property type="molecule type" value="Genomic_DNA"/>
</dbReference>
<organism evidence="4 5">
    <name type="scientific">Quillaja saponaria</name>
    <name type="common">Soap bark tree</name>
    <dbReference type="NCBI Taxonomy" id="32244"/>
    <lineage>
        <taxon>Eukaryota</taxon>
        <taxon>Viridiplantae</taxon>
        <taxon>Streptophyta</taxon>
        <taxon>Embryophyta</taxon>
        <taxon>Tracheophyta</taxon>
        <taxon>Spermatophyta</taxon>
        <taxon>Magnoliopsida</taxon>
        <taxon>eudicotyledons</taxon>
        <taxon>Gunneridae</taxon>
        <taxon>Pentapetalae</taxon>
        <taxon>rosids</taxon>
        <taxon>fabids</taxon>
        <taxon>Fabales</taxon>
        <taxon>Quillajaceae</taxon>
        <taxon>Quillaja</taxon>
    </lineage>
</organism>
<dbReference type="GO" id="GO:0004659">
    <property type="term" value="F:prenyltransferase activity"/>
    <property type="evidence" value="ECO:0007669"/>
    <property type="project" value="TreeGrafter"/>
</dbReference>
<comment type="cofactor">
    <cofactor evidence="1">
        <name>Mg(2+)</name>
        <dbReference type="ChEBI" id="CHEBI:18420"/>
    </cofactor>
</comment>
<accession>A0AAD7VJX4</accession>
<evidence type="ECO:0000256" key="1">
    <source>
        <dbReference type="ARBA" id="ARBA00001946"/>
    </source>
</evidence>
<dbReference type="KEGG" id="qsa:O6P43_002159"/>
<comment type="caution">
    <text evidence="4">The sequence shown here is derived from an EMBL/GenBank/DDBJ whole genome shotgun (WGS) entry which is preliminary data.</text>
</comment>
<dbReference type="PANTHER" id="PTHR43281:SF5">
    <property type="entry name" value="HETERODIMERIC GERANYLGERANYL PYROPHOSPHATE SYNTHASE SMALL SUBUNIT, CHLOROPLASTIC"/>
    <property type="match status" value="1"/>
</dbReference>
<evidence type="ECO:0000256" key="2">
    <source>
        <dbReference type="ARBA" id="ARBA00022723"/>
    </source>
</evidence>
<dbReference type="Proteomes" id="UP001163823">
    <property type="component" value="Chromosome 2"/>
</dbReference>
<dbReference type="AlphaFoldDB" id="A0AAD7VJX4"/>
<keyword evidence="3" id="KW-0460">Magnesium</keyword>
<evidence type="ECO:0000313" key="5">
    <source>
        <dbReference type="Proteomes" id="UP001163823"/>
    </source>
</evidence>
<evidence type="ECO:0000256" key="3">
    <source>
        <dbReference type="ARBA" id="ARBA00022842"/>
    </source>
</evidence>
<keyword evidence="5" id="KW-1185">Reference proteome</keyword>
<keyword evidence="2" id="KW-0479">Metal-binding</keyword>
<dbReference type="GO" id="GO:0046872">
    <property type="term" value="F:metal ion binding"/>
    <property type="evidence" value="ECO:0007669"/>
    <property type="project" value="UniProtKB-KW"/>
</dbReference>